<dbReference type="SUPFAM" id="SSF49493">
    <property type="entry name" value="HSP40/DnaJ peptide-binding domain"/>
    <property type="match status" value="2"/>
</dbReference>
<dbReference type="Pfam" id="PF01556">
    <property type="entry name" value="DnaJ_C"/>
    <property type="match status" value="1"/>
</dbReference>
<evidence type="ECO:0000313" key="5">
    <source>
        <dbReference type="Proteomes" id="UP000316759"/>
    </source>
</evidence>
<dbReference type="Gene3D" id="1.10.287.110">
    <property type="entry name" value="DnaJ domain"/>
    <property type="match status" value="1"/>
</dbReference>
<accession>A0A504YB98</accession>
<evidence type="ECO:0000256" key="1">
    <source>
        <dbReference type="ARBA" id="ARBA00022729"/>
    </source>
</evidence>
<dbReference type="InterPro" id="IPR018253">
    <property type="entry name" value="DnaJ_domain_CS"/>
</dbReference>
<protein>
    <submittedName>
        <fullName evidence="4">DnaJ dnj-20</fullName>
    </submittedName>
</protein>
<sequence>MRFVFVLVVLFFVCALCEKEDYYRVLNVKRGATLNEIKRQFRKLAAENHPDKNKGPKASERFNQIAEAYEVLSDKEKRSVYDQHGFEGLKRFESGGGQETHFEDLFGSFFGFSRGPQSDETPRGENVIADLWVTLEELYNGEFIELTRQKVDKKSAPGTRKCRCRREMRTTMLGPGQFQMHQVDVCDDCPNVTFEPVERTLEVEVEKGMADGHSYPFPSEGEVHVDGDHGDLTFRIRLQKHKLFHRRGDDLYTNVTISLLESLVGYHIALTHLDGHQVVLKSSKVTAPFTIVHKPGEGMPNHDRPTKFGSLYVTILVEYPTDRQLTDAERISLSQLFPDPNVKLNEEPIPARAFNGLDRLNERSS</sequence>
<evidence type="ECO:0000313" key="4">
    <source>
        <dbReference type="EMBL" id="TPP57811.1"/>
    </source>
</evidence>
<gene>
    <name evidence="4" type="ORF">FGIG_00995</name>
</gene>
<dbReference type="PROSITE" id="PS00636">
    <property type="entry name" value="DNAJ_1"/>
    <property type="match status" value="1"/>
</dbReference>
<dbReference type="GO" id="GO:0051082">
    <property type="term" value="F:unfolded protein binding"/>
    <property type="evidence" value="ECO:0007669"/>
    <property type="project" value="InterPro"/>
</dbReference>
<evidence type="ECO:0000256" key="2">
    <source>
        <dbReference type="SAM" id="SignalP"/>
    </source>
</evidence>
<comment type="caution">
    <text evidence="4">The sequence shown here is derived from an EMBL/GenBank/DDBJ whole genome shotgun (WGS) entry which is preliminary data.</text>
</comment>
<dbReference type="InterPro" id="IPR002939">
    <property type="entry name" value="DnaJ_C"/>
</dbReference>
<dbReference type="Pfam" id="PF00226">
    <property type="entry name" value="DnaJ"/>
    <property type="match status" value="1"/>
</dbReference>
<feature type="signal peptide" evidence="2">
    <location>
        <begin position="1"/>
        <end position="19"/>
    </location>
</feature>
<dbReference type="Proteomes" id="UP000316759">
    <property type="component" value="Unassembled WGS sequence"/>
</dbReference>
<dbReference type="OrthoDB" id="550424at2759"/>
<dbReference type="PANTHER" id="PTHR44298">
    <property type="entry name" value="DNAJ HOMOLOG SUBFAMILY B MEMBER 11"/>
    <property type="match status" value="1"/>
</dbReference>
<dbReference type="Gene3D" id="2.60.260.20">
    <property type="entry name" value="Urease metallochaperone UreE, N-terminal domain"/>
    <property type="match status" value="2"/>
</dbReference>
<dbReference type="InterPro" id="IPR001623">
    <property type="entry name" value="DnaJ_domain"/>
</dbReference>
<keyword evidence="1 2" id="KW-0732">Signal</keyword>
<dbReference type="GO" id="GO:0006457">
    <property type="term" value="P:protein folding"/>
    <property type="evidence" value="ECO:0007669"/>
    <property type="project" value="InterPro"/>
</dbReference>
<dbReference type="SMART" id="SM00271">
    <property type="entry name" value="DnaJ"/>
    <property type="match status" value="1"/>
</dbReference>
<evidence type="ECO:0000259" key="3">
    <source>
        <dbReference type="PROSITE" id="PS50076"/>
    </source>
</evidence>
<dbReference type="FunFam" id="2.60.260.20:FF:000013">
    <property type="entry name" value="DnaJ subfamily B member 11"/>
    <property type="match status" value="1"/>
</dbReference>
<dbReference type="InterPro" id="IPR008971">
    <property type="entry name" value="HSP40/DnaJ_pept-bd"/>
</dbReference>
<dbReference type="CDD" id="cd06257">
    <property type="entry name" value="DnaJ"/>
    <property type="match status" value="1"/>
</dbReference>
<dbReference type="EMBL" id="SUNJ01012717">
    <property type="protein sequence ID" value="TPP57811.1"/>
    <property type="molecule type" value="Genomic_DNA"/>
</dbReference>
<dbReference type="AlphaFoldDB" id="A0A504YB98"/>
<dbReference type="CDD" id="cd10747">
    <property type="entry name" value="DnaJ_C"/>
    <property type="match status" value="1"/>
</dbReference>
<dbReference type="InterPro" id="IPR051736">
    <property type="entry name" value="DnaJ-B11-like"/>
</dbReference>
<keyword evidence="5" id="KW-1185">Reference proteome</keyword>
<name>A0A504YB98_FASGI</name>
<dbReference type="STRING" id="46835.A0A504YB98"/>
<feature type="chain" id="PRO_5021295740" evidence="2">
    <location>
        <begin position="20"/>
        <end position="365"/>
    </location>
</feature>
<feature type="domain" description="J" evidence="3">
    <location>
        <begin position="21"/>
        <end position="85"/>
    </location>
</feature>
<dbReference type="PANTHER" id="PTHR44298:SF1">
    <property type="entry name" value="DNAJ HOMOLOG SUBFAMILY B MEMBER 11"/>
    <property type="match status" value="1"/>
</dbReference>
<reference evidence="4 5" key="1">
    <citation type="submission" date="2019-04" db="EMBL/GenBank/DDBJ databases">
        <title>Annotation for the trematode Fasciola gigantica.</title>
        <authorList>
            <person name="Choi Y.-J."/>
        </authorList>
    </citation>
    <scope>NUCLEOTIDE SEQUENCE [LARGE SCALE GENOMIC DNA]</scope>
    <source>
        <strain evidence="4">Uganda_cow_1</strain>
    </source>
</reference>
<dbReference type="InterPro" id="IPR036869">
    <property type="entry name" value="J_dom_sf"/>
</dbReference>
<dbReference type="PROSITE" id="PS50076">
    <property type="entry name" value="DNAJ_2"/>
    <property type="match status" value="1"/>
</dbReference>
<dbReference type="SUPFAM" id="SSF46565">
    <property type="entry name" value="Chaperone J-domain"/>
    <property type="match status" value="1"/>
</dbReference>
<proteinExistence type="predicted"/>
<dbReference type="PRINTS" id="PR00625">
    <property type="entry name" value="JDOMAIN"/>
</dbReference>
<organism evidence="4 5">
    <name type="scientific">Fasciola gigantica</name>
    <name type="common">Giant liver fluke</name>
    <dbReference type="NCBI Taxonomy" id="46835"/>
    <lineage>
        <taxon>Eukaryota</taxon>
        <taxon>Metazoa</taxon>
        <taxon>Spiralia</taxon>
        <taxon>Lophotrochozoa</taxon>
        <taxon>Platyhelminthes</taxon>
        <taxon>Trematoda</taxon>
        <taxon>Digenea</taxon>
        <taxon>Plagiorchiida</taxon>
        <taxon>Echinostomata</taxon>
        <taxon>Echinostomatoidea</taxon>
        <taxon>Fasciolidae</taxon>
        <taxon>Fasciola</taxon>
    </lineage>
</organism>